<comment type="similarity">
    <text evidence="1">Belongs to the ABC transporter superfamily.</text>
</comment>
<dbReference type="GO" id="GO:0005524">
    <property type="term" value="F:ATP binding"/>
    <property type="evidence" value="ECO:0007669"/>
    <property type="project" value="UniProtKB-KW"/>
</dbReference>
<dbReference type="Gene3D" id="3.40.50.300">
    <property type="entry name" value="P-loop containing nucleotide triphosphate hydrolases"/>
    <property type="match status" value="1"/>
</dbReference>
<evidence type="ECO:0000256" key="4">
    <source>
        <dbReference type="ARBA" id="ARBA00022840"/>
    </source>
</evidence>
<organism evidence="6 7">
    <name type="scientific">Butyricimonas virosa</name>
    <dbReference type="NCBI Taxonomy" id="544645"/>
    <lineage>
        <taxon>Bacteria</taxon>
        <taxon>Pseudomonadati</taxon>
        <taxon>Bacteroidota</taxon>
        <taxon>Bacteroidia</taxon>
        <taxon>Bacteroidales</taxon>
        <taxon>Odoribacteraceae</taxon>
        <taxon>Butyricimonas</taxon>
    </lineage>
</organism>
<evidence type="ECO:0000313" key="7">
    <source>
        <dbReference type="Proteomes" id="UP000654720"/>
    </source>
</evidence>
<protein>
    <submittedName>
        <fullName evidence="6">ABC transporter ATP-binding protein</fullName>
    </submittedName>
</protein>
<dbReference type="GeneID" id="93097793"/>
<evidence type="ECO:0000313" key="6">
    <source>
        <dbReference type="EMBL" id="QRO49515.1"/>
    </source>
</evidence>
<reference evidence="6 7" key="1">
    <citation type="submission" date="2021-02" db="EMBL/GenBank/DDBJ databases">
        <title>FDA dAtabase for Regulatory Grade micrObial Sequences (FDA-ARGOS): Supporting development and validation of Infectious Disease Dx tests.</title>
        <authorList>
            <person name="Carlson P."/>
            <person name="Fischbach M."/>
            <person name="Hastie J."/>
            <person name="Bilen M."/>
            <person name="Cheng A."/>
            <person name="Tallon L."/>
            <person name="Sadzewicz L."/>
            <person name="Zhao X."/>
            <person name="Boylan J."/>
            <person name="Ott S."/>
            <person name="Bowen H."/>
            <person name="Vavikolanu K."/>
            <person name="Mehta A."/>
            <person name="Aluvathingal J."/>
            <person name="Nadendla S."/>
            <person name="Yan Y."/>
            <person name="Sichtig H."/>
        </authorList>
    </citation>
    <scope>NUCLEOTIDE SEQUENCE [LARGE SCALE GENOMIC DNA]</scope>
    <source>
        <strain evidence="6 7">FDAARGOS_1229</strain>
    </source>
</reference>
<accession>A0ABX7H3M1</accession>
<gene>
    <name evidence="6" type="ORF">I6J59_16640</name>
</gene>
<dbReference type="RefSeq" id="WP_027199941.1">
    <property type="nucleotide sequence ID" value="NZ_CAMXLP010000016.1"/>
</dbReference>
<keyword evidence="2" id="KW-0813">Transport</keyword>
<keyword evidence="4 6" id="KW-0067">ATP-binding</keyword>
<keyword evidence="3" id="KW-0547">Nucleotide-binding</keyword>
<dbReference type="Proteomes" id="UP000654720">
    <property type="component" value="Chromosome"/>
</dbReference>
<feature type="domain" description="ABC transporter" evidence="5">
    <location>
        <begin position="6"/>
        <end position="235"/>
    </location>
</feature>
<sequence length="308" mass="34827">MANKIVEVKHLSHRYSVDWAIKDINFEISTKGVFGLLGSNGAGKSTTMNIICNVLTQIEGDVFINGVDLRKDPITAKKFIGFLPQKAPLHTDMTVDEYLYHCADIRLMPKSEIPVAVERAKAKCGIAHFSKRVISNLSGGYQQRVGIAQSIIHDPMFVILDEPTNGLDPNQIIEIRRLIREIAEERAVLISTHILPEVQAACDYIMMIEHGNMVFKGSIEEFNNYMDPSVLLVIMHNAPEGDSELLKIEGMERVERLTRTRFRLHFKGDDSIVSRVVNEAVRNNWHLREISLEKESLDKVFAKLSGKF</sequence>
<dbReference type="InterPro" id="IPR003593">
    <property type="entry name" value="AAA+_ATPase"/>
</dbReference>
<evidence type="ECO:0000256" key="3">
    <source>
        <dbReference type="ARBA" id="ARBA00022741"/>
    </source>
</evidence>
<evidence type="ECO:0000259" key="5">
    <source>
        <dbReference type="PROSITE" id="PS50893"/>
    </source>
</evidence>
<dbReference type="PROSITE" id="PS50893">
    <property type="entry name" value="ABC_TRANSPORTER_2"/>
    <property type="match status" value="1"/>
</dbReference>
<dbReference type="SMART" id="SM00382">
    <property type="entry name" value="AAA"/>
    <property type="match status" value="1"/>
</dbReference>
<name>A0ABX7H3M1_9BACT</name>
<dbReference type="SUPFAM" id="SSF52540">
    <property type="entry name" value="P-loop containing nucleoside triphosphate hydrolases"/>
    <property type="match status" value="1"/>
</dbReference>
<evidence type="ECO:0000256" key="1">
    <source>
        <dbReference type="ARBA" id="ARBA00005417"/>
    </source>
</evidence>
<evidence type="ECO:0000256" key="2">
    <source>
        <dbReference type="ARBA" id="ARBA00022448"/>
    </source>
</evidence>
<dbReference type="PANTHER" id="PTHR43335">
    <property type="entry name" value="ABC TRANSPORTER, ATP-BINDING PROTEIN"/>
    <property type="match status" value="1"/>
</dbReference>
<keyword evidence="7" id="KW-1185">Reference proteome</keyword>
<proteinExistence type="inferred from homology"/>
<dbReference type="Pfam" id="PF00005">
    <property type="entry name" value="ABC_tran"/>
    <property type="match status" value="1"/>
</dbReference>
<dbReference type="EMBL" id="CP069450">
    <property type="protein sequence ID" value="QRO49515.1"/>
    <property type="molecule type" value="Genomic_DNA"/>
</dbReference>
<dbReference type="InterPro" id="IPR003439">
    <property type="entry name" value="ABC_transporter-like_ATP-bd"/>
</dbReference>
<dbReference type="PANTHER" id="PTHR43335:SF4">
    <property type="entry name" value="ABC TRANSPORTER, ATP-BINDING PROTEIN"/>
    <property type="match status" value="1"/>
</dbReference>
<dbReference type="InterPro" id="IPR027417">
    <property type="entry name" value="P-loop_NTPase"/>
</dbReference>